<evidence type="ECO:0000256" key="3">
    <source>
        <dbReference type="ARBA" id="ARBA00022989"/>
    </source>
</evidence>
<keyword evidence="2" id="KW-0812">Transmembrane</keyword>
<dbReference type="InterPro" id="IPR000535">
    <property type="entry name" value="MSP_dom"/>
</dbReference>
<gene>
    <name evidence="6" type="ORF">AB6A40_008305</name>
</gene>
<keyword evidence="7" id="KW-1185">Reference proteome</keyword>
<dbReference type="EMBL" id="JBGFUD010007508">
    <property type="protein sequence ID" value="MFH4981596.1"/>
    <property type="molecule type" value="Genomic_DNA"/>
</dbReference>
<protein>
    <recommendedName>
        <fullName evidence="5">MSP domain-containing protein</fullName>
    </recommendedName>
</protein>
<evidence type="ECO:0000256" key="2">
    <source>
        <dbReference type="ARBA" id="ARBA00022692"/>
    </source>
</evidence>
<evidence type="ECO:0000313" key="6">
    <source>
        <dbReference type="EMBL" id="MFH4981596.1"/>
    </source>
</evidence>
<evidence type="ECO:0000313" key="7">
    <source>
        <dbReference type="Proteomes" id="UP001608902"/>
    </source>
</evidence>
<evidence type="ECO:0000256" key="4">
    <source>
        <dbReference type="ARBA" id="ARBA00023136"/>
    </source>
</evidence>
<feature type="domain" description="MSP" evidence="5">
    <location>
        <begin position="23"/>
        <end position="100"/>
    </location>
</feature>
<dbReference type="AlphaFoldDB" id="A0ABD6EVT8"/>
<comment type="caution">
    <text evidence="6">The sequence shown here is derived from an EMBL/GenBank/DDBJ whole genome shotgun (WGS) entry which is preliminary data.</text>
</comment>
<sequence>MNNALCNNDSLLVVVSGKKFEIVSTKPETYKQVVTLYNLYDFVINYKVLSTSTKYSVVKSHGVLRSHHCVDIVIRHLSAGDASNVGSLDRFLFEISRYGAEEIYGRKEIIFRVVKTESESSKSLPVGERPVNVRHNHADIARKLSRTYRPSAEELQEENS</sequence>
<dbReference type="PANTHER" id="PTHR34441">
    <property type="entry name" value="MOTILE SPERM DOMAIN-CONTAINING PROTEIN 1"/>
    <property type="match status" value="1"/>
</dbReference>
<accession>A0ABD6EVT8</accession>
<proteinExistence type="predicted"/>
<dbReference type="Gene3D" id="2.60.40.10">
    <property type="entry name" value="Immunoglobulins"/>
    <property type="match status" value="1"/>
</dbReference>
<reference evidence="6 7" key="1">
    <citation type="submission" date="2024-08" db="EMBL/GenBank/DDBJ databases">
        <title>Gnathostoma spinigerum genome.</title>
        <authorList>
            <person name="Gonzalez-Bertolin B."/>
            <person name="Monzon S."/>
            <person name="Zaballos A."/>
            <person name="Jimenez P."/>
            <person name="Dekumyoy P."/>
            <person name="Varona S."/>
            <person name="Cuesta I."/>
            <person name="Sumanam S."/>
            <person name="Adisakwattana P."/>
            <person name="Gasser R.B."/>
            <person name="Hernandez-Gonzalez A."/>
            <person name="Young N.D."/>
            <person name="Perteguer M.J."/>
        </authorList>
    </citation>
    <scope>NUCLEOTIDE SEQUENCE [LARGE SCALE GENOMIC DNA]</scope>
    <source>
        <strain evidence="6">AL3</strain>
        <tissue evidence="6">Liver</tissue>
    </source>
</reference>
<keyword evidence="3" id="KW-1133">Transmembrane helix</keyword>
<dbReference type="Pfam" id="PF00635">
    <property type="entry name" value="Motile_Sperm"/>
    <property type="match status" value="1"/>
</dbReference>
<dbReference type="InterPro" id="IPR013783">
    <property type="entry name" value="Ig-like_fold"/>
</dbReference>
<dbReference type="InterPro" id="IPR039283">
    <property type="entry name" value="MOSPD1/3"/>
</dbReference>
<evidence type="ECO:0000256" key="1">
    <source>
        <dbReference type="ARBA" id="ARBA00004141"/>
    </source>
</evidence>
<dbReference type="GO" id="GO:0016020">
    <property type="term" value="C:membrane"/>
    <property type="evidence" value="ECO:0007669"/>
    <property type="project" value="UniProtKB-SubCell"/>
</dbReference>
<dbReference type="InterPro" id="IPR008962">
    <property type="entry name" value="PapD-like_sf"/>
</dbReference>
<comment type="subcellular location">
    <subcellularLocation>
        <location evidence="1">Membrane</location>
        <topology evidence="1">Multi-pass membrane protein</topology>
    </subcellularLocation>
</comment>
<evidence type="ECO:0000259" key="5">
    <source>
        <dbReference type="Pfam" id="PF00635"/>
    </source>
</evidence>
<name>A0ABD6EVT8_9BILA</name>
<dbReference type="SUPFAM" id="SSF49354">
    <property type="entry name" value="PapD-like"/>
    <property type="match status" value="1"/>
</dbReference>
<dbReference type="PANTHER" id="PTHR34441:SF1">
    <property type="entry name" value="MOTILE SPERM DOMAIN-CONTAINING 1"/>
    <property type="match status" value="1"/>
</dbReference>
<keyword evidence="4" id="KW-0472">Membrane</keyword>
<dbReference type="Proteomes" id="UP001608902">
    <property type="component" value="Unassembled WGS sequence"/>
</dbReference>
<organism evidence="6 7">
    <name type="scientific">Gnathostoma spinigerum</name>
    <dbReference type="NCBI Taxonomy" id="75299"/>
    <lineage>
        <taxon>Eukaryota</taxon>
        <taxon>Metazoa</taxon>
        <taxon>Ecdysozoa</taxon>
        <taxon>Nematoda</taxon>
        <taxon>Chromadorea</taxon>
        <taxon>Rhabditida</taxon>
        <taxon>Spirurina</taxon>
        <taxon>Gnathostomatomorpha</taxon>
        <taxon>Gnathostomatoidea</taxon>
        <taxon>Gnathostomatidae</taxon>
        <taxon>Gnathostoma</taxon>
    </lineage>
</organism>